<name>A0ABT4SW75_9ACTN</name>
<accession>A0ABT4SW75</accession>
<proteinExistence type="predicted"/>
<evidence type="ECO:0000313" key="2">
    <source>
        <dbReference type="Proteomes" id="UP001212498"/>
    </source>
</evidence>
<protein>
    <submittedName>
        <fullName evidence="1">Uncharacterized protein</fullName>
    </submittedName>
</protein>
<dbReference type="EMBL" id="JAPNUD010000023">
    <property type="protein sequence ID" value="MDA0641350.1"/>
    <property type="molecule type" value="Genomic_DNA"/>
</dbReference>
<organism evidence="1 2">
    <name type="scientific">Nonomuraea ferruginea</name>
    <dbReference type="NCBI Taxonomy" id="46174"/>
    <lineage>
        <taxon>Bacteria</taxon>
        <taxon>Bacillati</taxon>
        <taxon>Actinomycetota</taxon>
        <taxon>Actinomycetes</taxon>
        <taxon>Streptosporangiales</taxon>
        <taxon>Streptosporangiaceae</taxon>
        <taxon>Nonomuraea</taxon>
    </lineage>
</organism>
<dbReference type="Proteomes" id="UP001212498">
    <property type="component" value="Unassembled WGS sequence"/>
</dbReference>
<dbReference type="RefSeq" id="WP_148036092.1">
    <property type="nucleotide sequence ID" value="NZ_BAABFD010000012.1"/>
</dbReference>
<comment type="caution">
    <text evidence="1">The sequence shown here is derived from an EMBL/GenBank/DDBJ whole genome shotgun (WGS) entry which is preliminary data.</text>
</comment>
<sequence length="143" mass="15343">MAEDITQLVGDISPYVTAAVAAYGAAVLDKAKDESAEAGVAWGRKMLQRIFGTRDEHDAPAPVRDLADRPDDADLQMTLHVLIREVMRQDAALIQDIRGFLAVARDSAAPVATLTIIASAVDNAQQAVQGHGYQSNTFHKSSE</sequence>
<reference evidence="1 2" key="1">
    <citation type="submission" date="2022-11" db="EMBL/GenBank/DDBJ databases">
        <title>Nonomuraea corallina sp. nov., a new species of the genus Nonomuraea isolated from sea side sediment in Thai sea.</title>
        <authorList>
            <person name="Ngamcharungchit C."/>
            <person name="Matsumoto A."/>
            <person name="Suriyachadkun C."/>
            <person name="Panbangred W."/>
            <person name="Inahashi Y."/>
            <person name="Intra B."/>
        </authorList>
    </citation>
    <scope>NUCLEOTIDE SEQUENCE [LARGE SCALE GENOMIC DNA]</scope>
    <source>
        <strain evidence="1 2">DSM 43553</strain>
    </source>
</reference>
<evidence type="ECO:0000313" key="1">
    <source>
        <dbReference type="EMBL" id="MDA0641350.1"/>
    </source>
</evidence>
<keyword evidence="2" id="KW-1185">Reference proteome</keyword>
<gene>
    <name evidence="1" type="ORF">OUY24_12045</name>
</gene>